<organism evidence="2 3">
    <name type="scientific">Nitrosomonas aestuarii</name>
    <dbReference type="NCBI Taxonomy" id="52441"/>
    <lineage>
        <taxon>Bacteria</taxon>
        <taxon>Pseudomonadati</taxon>
        <taxon>Pseudomonadota</taxon>
        <taxon>Betaproteobacteria</taxon>
        <taxon>Nitrosomonadales</taxon>
        <taxon>Nitrosomonadaceae</taxon>
        <taxon>Nitrosomonas</taxon>
    </lineage>
</organism>
<feature type="transmembrane region" description="Helical" evidence="1">
    <location>
        <begin position="44"/>
        <end position="66"/>
    </location>
</feature>
<evidence type="ECO:0000313" key="2">
    <source>
        <dbReference type="EMBL" id="SFK99641.1"/>
    </source>
</evidence>
<dbReference type="AlphaFoldDB" id="A0A1I4E638"/>
<dbReference type="EMBL" id="FOSP01000025">
    <property type="protein sequence ID" value="SFK99641.1"/>
    <property type="molecule type" value="Genomic_DNA"/>
</dbReference>
<name>A0A1I4E638_9PROT</name>
<dbReference type="Proteomes" id="UP000199533">
    <property type="component" value="Unassembled WGS sequence"/>
</dbReference>
<evidence type="ECO:0000256" key="1">
    <source>
        <dbReference type="SAM" id="Phobius"/>
    </source>
</evidence>
<sequence length="67" mass="7842">MPTLRFKIITLKKPAKAAKQNNILKSFFQTLKNSFNKLINSDSLPYIMAPLIFLGMMYLEWLYLCLL</sequence>
<keyword evidence="1" id="KW-1133">Transmembrane helix</keyword>
<keyword evidence="1" id="KW-0472">Membrane</keyword>
<evidence type="ECO:0000313" key="3">
    <source>
        <dbReference type="Proteomes" id="UP000199533"/>
    </source>
</evidence>
<proteinExistence type="predicted"/>
<accession>A0A1I4E638</accession>
<keyword evidence="3" id="KW-1185">Reference proteome</keyword>
<protein>
    <submittedName>
        <fullName evidence="2">Uncharacterized protein</fullName>
    </submittedName>
</protein>
<gene>
    <name evidence="2" type="ORF">SAMN05216302_102519</name>
</gene>
<keyword evidence="1" id="KW-0812">Transmembrane</keyword>
<reference evidence="3" key="1">
    <citation type="submission" date="2016-10" db="EMBL/GenBank/DDBJ databases">
        <authorList>
            <person name="Varghese N."/>
            <person name="Submissions S."/>
        </authorList>
    </citation>
    <scope>NUCLEOTIDE SEQUENCE [LARGE SCALE GENOMIC DNA]</scope>
    <source>
        <strain evidence="3">Nm69</strain>
    </source>
</reference>